<dbReference type="PANTHER" id="PTHR23530:SF1">
    <property type="entry name" value="PERMEASE, MAJOR FACILITATOR SUPERFAMILY-RELATED"/>
    <property type="match status" value="1"/>
</dbReference>
<feature type="transmembrane region" description="Helical" evidence="2">
    <location>
        <begin position="170"/>
        <end position="188"/>
    </location>
</feature>
<feature type="region of interest" description="Disordered" evidence="1">
    <location>
        <begin position="396"/>
        <end position="418"/>
    </location>
</feature>
<dbReference type="EMBL" id="QUMQ01000001">
    <property type="protein sequence ID" value="REF98896.1"/>
    <property type="molecule type" value="Genomic_DNA"/>
</dbReference>
<evidence type="ECO:0000313" key="3">
    <source>
        <dbReference type="EMBL" id="REF98896.1"/>
    </source>
</evidence>
<protein>
    <submittedName>
        <fullName evidence="3">Putative MFS family arabinose efflux permease</fullName>
    </submittedName>
</protein>
<name>A0A3D9ZNF4_9ACTN</name>
<feature type="transmembrane region" description="Helical" evidence="2">
    <location>
        <begin position="76"/>
        <end position="99"/>
    </location>
</feature>
<comment type="caution">
    <text evidence="3">The sequence shown here is derived from an EMBL/GenBank/DDBJ whole genome shotgun (WGS) entry which is preliminary data.</text>
</comment>
<dbReference type="OrthoDB" id="3513479at2"/>
<organism evidence="3 4">
    <name type="scientific">Asanoa ferruginea</name>
    <dbReference type="NCBI Taxonomy" id="53367"/>
    <lineage>
        <taxon>Bacteria</taxon>
        <taxon>Bacillati</taxon>
        <taxon>Actinomycetota</taxon>
        <taxon>Actinomycetes</taxon>
        <taxon>Micromonosporales</taxon>
        <taxon>Micromonosporaceae</taxon>
        <taxon>Asanoa</taxon>
    </lineage>
</organism>
<dbReference type="Gene3D" id="1.20.1250.20">
    <property type="entry name" value="MFS general substrate transporter like domains"/>
    <property type="match status" value="1"/>
</dbReference>
<feature type="transmembrane region" description="Helical" evidence="2">
    <location>
        <begin position="47"/>
        <end position="69"/>
    </location>
</feature>
<dbReference type="RefSeq" id="WP_116070130.1">
    <property type="nucleotide sequence ID" value="NZ_BONB01000004.1"/>
</dbReference>
<feature type="transmembrane region" description="Helical" evidence="2">
    <location>
        <begin position="15"/>
        <end position="35"/>
    </location>
</feature>
<evidence type="ECO:0000256" key="1">
    <source>
        <dbReference type="SAM" id="MobiDB-lite"/>
    </source>
</evidence>
<keyword evidence="2" id="KW-1133">Transmembrane helix</keyword>
<feature type="compositionally biased region" description="Basic and acidic residues" evidence="1">
    <location>
        <begin position="408"/>
        <end position="418"/>
    </location>
</feature>
<keyword evidence="2" id="KW-0472">Membrane</keyword>
<dbReference type="Pfam" id="PF07690">
    <property type="entry name" value="MFS_1"/>
    <property type="match status" value="1"/>
</dbReference>
<dbReference type="Proteomes" id="UP000256913">
    <property type="component" value="Unassembled WGS sequence"/>
</dbReference>
<dbReference type="PANTHER" id="PTHR23530">
    <property type="entry name" value="TRANSPORT PROTEIN-RELATED"/>
    <property type="match status" value="1"/>
</dbReference>
<evidence type="ECO:0000256" key="2">
    <source>
        <dbReference type="SAM" id="Phobius"/>
    </source>
</evidence>
<feature type="transmembrane region" description="Helical" evidence="2">
    <location>
        <begin position="304"/>
        <end position="321"/>
    </location>
</feature>
<keyword evidence="2" id="KW-0812">Transmembrane</keyword>
<dbReference type="GO" id="GO:0022857">
    <property type="term" value="F:transmembrane transporter activity"/>
    <property type="evidence" value="ECO:0007669"/>
    <property type="project" value="InterPro"/>
</dbReference>
<feature type="transmembrane region" description="Helical" evidence="2">
    <location>
        <begin position="333"/>
        <end position="356"/>
    </location>
</feature>
<keyword evidence="4" id="KW-1185">Reference proteome</keyword>
<feature type="transmembrane region" description="Helical" evidence="2">
    <location>
        <begin position="280"/>
        <end position="298"/>
    </location>
</feature>
<dbReference type="AlphaFoldDB" id="A0A3D9ZNF4"/>
<dbReference type="InterPro" id="IPR053160">
    <property type="entry name" value="MFS_DHA3_Transporter"/>
</dbReference>
<reference evidence="3 4" key="1">
    <citation type="submission" date="2018-08" db="EMBL/GenBank/DDBJ databases">
        <title>Sequencing the genomes of 1000 actinobacteria strains.</title>
        <authorList>
            <person name="Klenk H.-P."/>
        </authorList>
    </citation>
    <scope>NUCLEOTIDE SEQUENCE [LARGE SCALE GENOMIC DNA]</scope>
    <source>
        <strain evidence="3 4">DSM 44099</strain>
    </source>
</reference>
<dbReference type="InterPro" id="IPR011701">
    <property type="entry name" value="MFS"/>
</dbReference>
<accession>A0A3D9ZNF4</accession>
<evidence type="ECO:0000313" key="4">
    <source>
        <dbReference type="Proteomes" id="UP000256913"/>
    </source>
</evidence>
<proteinExistence type="predicted"/>
<sequence>MTEQPDPSFARNIRLIYRWQALTNVSLWMPIWIVFLEHDRHLTLTEIYVIAGAGWIVQAVSDVPLGVFADTFGRRVTLISGTVLLAIGLGSLAVLPGFWGVATGYLFWAIGTAMASGTETALLYDSAVKAGREAEWPRIASHSFQVIQGAQAVGSIAGGLLAAINLALPMAATAVLTGIALFFVGATREVPIEHEERRGYAATLAFAGRYLAAHPPVLSIVGYAALISGTAFFVPFVLFQPTAQSFAVSVGWLGVLFFGLRLSALLGSRYGYLIISERRLGFWLTSTPIAISALFVGVASSRSWWTAYLAMLLIAAVSAGVRPHTSDVLNRMVVAKIRATILSFQNLVMTVFIAVMHPAVGGITDLSGLRWAFVLLAGLSLLPLLARPFIPLHTSQKPADTQEDEMTPEARQHSSVES</sequence>
<dbReference type="InterPro" id="IPR036259">
    <property type="entry name" value="MFS_trans_sf"/>
</dbReference>
<dbReference type="SUPFAM" id="SSF103473">
    <property type="entry name" value="MFS general substrate transporter"/>
    <property type="match status" value="1"/>
</dbReference>
<feature type="transmembrane region" description="Helical" evidence="2">
    <location>
        <begin position="368"/>
        <end position="386"/>
    </location>
</feature>
<gene>
    <name evidence="3" type="ORF">DFJ67_4921</name>
</gene>
<feature type="transmembrane region" description="Helical" evidence="2">
    <location>
        <begin position="217"/>
        <end position="239"/>
    </location>
</feature>
<feature type="transmembrane region" description="Helical" evidence="2">
    <location>
        <begin position="245"/>
        <end position="268"/>
    </location>
</feature>